<organism evidence="2 3">
    <name type="scientific">Schleiferilactobacillus perolens DSM 12744</name>
    <dbReference type="NCBI Taxonomy" id="1423792"/>
    <lineage>
        <taxon>Bacteria</taxon>
        <taxon>Bacillati</taxon>
        <taxon>Bacillota</taxon>
        <taxon>Bacilli</taxon>
        <taxon>Lactobacillales</taxon>
        <taxon>Lactobacillaceae</taxon>
        <taxon>Schleiferilactobacillus</taxon>
    </lineage>
</organism>
<proteinExistence type="predicted"/>
<dbReference type="RefSeq" id="WP_057817664.1">
    <property type="nucleotide sequence ID" value="NZ_AZEC01000001.1"/>
</dbReference>
<keyword evidence="1" id="KW-0472">Membrane</keyword>
<dbReference type="InterPro" id="IPR019235">
    <property type="entry name" value="DUF2178_TM"/>
</dbReference>
<accession>A0A0R1N392</accession>
<dbReference type="Pfam" id="PF09946">
    <property type="entry name" value="DUF2178"/>
    <property type="match status" value="1"/>
</dbReference>
<dbReference type="AlphaFoldDB" id="A0A0R1N392"/>
<gene>
    <name evidence="2" type="ORF">FD09_GL000377</name>
</gene>
<keyword evidence="3" id="KW-1185">Reference proteome</keyword>
<evidence type="ECO:0000256" key="1">
    <source>
        <dbReference type="SAM" id="Phobius"/>
    </source>
</evidence>
<evidence type="ECO:0000313" key="3">
    <source>
        <dbReference type="Proteomes" id="UP000051330"/>
    </source>
</evidence>
<evidence type="ECO:0000313" key="2">
    <source>
        <dbReference type="EMBL" id="KRL14719.1"/>
    </source>
</evidence>
<dbReference type="PATRIC" id="fig|1423792.3.peg.380"/>
<feature type="transmembrane region" description="Helical" evidence="1">
    <location>
        <begin position="94"/>
        <end position="113"/>
    </location>
</feature>
<protein>
    <submittedName>
        <fullName evidence="2">Uncharacterized protein</fullName>
    </submittedName>
</protein>
<feature type="transmembrane region" description="Helical" evidence="1">
    <location>
        <begin position="42"/>
        <end position="61"/>
    </location>
</feature>
<feature type="transmembrane region" description="Helical" evidence="1">
    <location>
        <begin position="125"/>
        <end position="148"/>
    </location>
</feature>
<dbReference type="Proteomes" id="UP000051330">
    <property type="component" value="Unassembled WGS sequence"/>
</dbReference>
<reference evidence="2 3" key="1">
    <citation type="journal article" date="2015" name="Genome Announc.">
        <title>Expanding the biotechnology potential of lactobacilli through comparative genomics of 213 strains and associated genera.</title>
        <authorList>
            <person name="Sun Z."/>
            <person name="Harris H.M."/>
            <person name="McCann A."/>
            <person name="Guo C."/>
            <person name="Argimon S."/>
            <person name="Zhang W."/>
            <person name="Yang X."/>
            <person name="Jeffery I.B."/>
            <person name="Cooney J.C."/>
            <person name="Kagawa T.F."/>
            <person name="Liu W."/>
            <person name="Song Y."/>
            <person name="Salvetti E."/>
            <person name="Wrobel A."/>
            <person name="Rasinkangas P."/>
            <person name="Parkhill J."/>
            <person name="Rea M.C."/>
            <person name="O'Sullivan O."/>
            <person name="Ritari J."/>
            <person name="Douillard F.P."/>
            <person name="Paul Ross R."/>
            <person name="Yang R."/>
            <person name="Briner A.E."/>
            <person name="Felis G.E."/>
            <person name="de Vos W.M."/>
            <person name="Barrangou R."/>
            <person name="Klaenhammer T.R."/>
            <person name="Caufield P.W."/>
            <person name="Cui Y."/>
            <person name="Zhang H."/>
            <person name="O'Toole P.W."/>
        </authorList>
    </citation>
    <scope>NUCLEOTIDE SEQUENCE [LARGE SCALE GENOMIC DNA]</scope>
    <source>
        <strain evidence="2 3">DSM 12744</strain>
    </source>
</reference>
<name>A0A0R1N392_9LACO</name>
<keyword evidence="1" id="KW-1133">Transmembrane helix</keyword>
<feature type="transmembrane region" description="Helical" evidence="1">
    <location>
        <begin position="12"/>
        <end position="30"/>
    </location>
</feature>
<sequence>MKKIVIEQVGNIGIMLLFTAATIDMINRSYFGANGIRLEYGWISNVFVVWLMGFLIIRHLLARKDRSFNPDAGEFSAADEREERIADRSVRMTYRFLVTGVMVSLLIISGLGIVNGMDTRLLAKISVLILGVLVSIGFVVYTICWMYFDRRMG</sequence>
<dbReference type="EMBL" id="AZEC01000001">
    <property type="protein sequence ID" value="KRL14719.1"/>
    <property type="molecule type" value="Genomic_DNA"/>
</dbReference>
<keyword evidence="1" id="KW-0812">Transmembrane</keyword>
<dbReference type="OrthoDB" id="3177423at2"/>
<comment type="caution">
    <text evidence="2">The sequence shown here is derived from an EMBL/GenBank/DDBJ whole genome shotgun (WGS) entry which is preliminary data.</text>
</comment>
<dbReference type="STRING" id="1423792.FD09_GL000377"/>